<dbReference type="RefSeq" id="WP_353864034.1">
    <property type="nucleotide sequence ID" value="NZ_CP088295.1"/>
</dbReference>
<dbReference type="Gene3D" id="3.20.20.80">
    <property type="entry name" value="Glycosidases"/>
    <property type="match status" value="1"/>
</dbReference>
<evidence type="ECO:0000256" key="1">
    <source>
        <dbReference type="SAM" id="MobiDB-lite"/>
    </source>
</evidence>
<dbReference type="SUPFAM" id="SSF51445">
    <property type="entry name" value="(Trans)glycosidases"/>
    <property type="match status" value="1"/>
</dbReference>
<dbReference type="Proteomes" id="UP001058860">
    <property type="component" value="Chromosome"/>
</dbReference>
<dbReference type="InterPro" id="IPR017853">
    <property type="entry name" value="GH"/>
</dbReference>
<feature type="compositionally biased region" description="Low complexity" evidence="1">
    <location>
        <begin position="330"/>
        <end position="345"/>
    </location>
</feature>
<feature type="chain" id="PRO_5045897041" evidence="2">
    <location>
        <begin position="23"/>
        <end position="392"/>
    </location>
</feature>
<sequence>MRGALAAALLAAGLLAGCGASDDEPQPAPRPERPALQTGVLEGNPHLLNPGAVPAEFAPWRDRLAELRPRFVRVLVDWEKLQPVRDVPPRFDVPSDGCMRGAPPCAPHSGIRDVLRALAARRAAGEDGWEPVVVIYGTPAWAARTPRTATPRGGECGLSSRAREPDPAAYAALVRALREEARADGVPLRWWAPWNEPNHPAFLAPQRARCDEDSTSTSAARYARIVDAFRAKQQPGERMLLGETAGYDAPRPSASSVTEFIDDLPRDTVCATPYWAQHVYVAQPGGTGSRKRARRWPATPMRPAARSSCARCRRHSTGTAARPHTACGSPRPARAARDPAATGPRTLRRSRGRARRWRQRSMPGGMTRASTWRCSTRSGRTRRSPSGSPTAG</sequence>
<dbReference type="EMBL" id="CP088295">
    <property type="protein sequence ID" value="UUY03530.1"/>
    <property type="molecule type" value="Genomic_DNA"/>
</dbReference>
<dbReference type="PROSITE" id="PS51257">
    <property type="entry name" value="PROKAR_LIPOPROTEIN"/>
    <property type="match status" value="1"/>
</dbReference>
<evidence type="ECO:0000313" key="3">
    <source>
        <dbReference type="EMBL" id="UUY03530.1"/>
    </source>
</evidence>
<name>A0ABY5PGC8_9ACTN</name>
<protein>
    <submittedName>
        <fullName evidence="3">Uncharacterized protein</fullName>
    </submittedName>
</protein>
<accession>A0ABY5PGC8</accession>
<proteinExistence type="predicted"/>
<keyword evidence="2" id="KW-0732">Signal</keyword>
<feature type="compositionally biased region" description="Basic residues" evidence="1">
    <location>
        <begin position="346"/>
        <end position="359"/>
    </location>
</feature>
<feature type="compositionally biased region" description="Low complexity" evidence="1">
    <location>
        <begin position="370"/>
        <end position="392"/>
    </location>
</feature>
<gene>
    <name evidence="3" type="ORF">LRS13_23145</name>
</gene>
<evidence type="ECO:0000313" key="4">
    <source>
        <dbReference type="Proteomes" id="UP001058860"/>
    </source>
</evidence>
<organism evidence="3 4">
    <name type="scientific">Svornostia abyssi</name>
    <dbReference type="NCBI Taxonomy" id="2898438"/>
    <lineage>
        <taxon>Bacteria</taxon>
        <taxon>Bacillati</taxon>
        <taxon>Actinomycetota</taxon>
        <taxon>Thermoleophilia</taxon>
        <taxon>Solirubrobacterales</taxon>
        <taxon>Baekduiaceae</taxon>
        <taxon>Svornostia</taxon>
    </lineage>
</organism>
<reference evidence="4" key="1">
    <citation type="submission" date="2021-11" db="EMBL/GenBank/DDBJ databases">
        <title>Cultivation dependent microbiological survey of springs from the worlds oldest radium mine currently devoted to the extraction of radon-saturated water.</title>
        <authorList>
            <person name="Kapinusova G."/>
            <person name="Smrhova T."/>
            <person name="Strejcek M."/>
            <person name="Suman J."/>
            <person name="Jani K."/>
            <person name="Pajer P."/>
            <person name="Uhlik O."/>
        </authorList>
    </citation>
    <scope>NUCLEOTIDE SEQUENCE [LARGE SCALE GENOMIC DNA]</scope>
    <source>
        <strain evidence="4">J379</strain>
    </source>
</reference>
<feature type="signal peptide" evidence="2">
    <location>
        <begin position="1"/>
        <end position="22"/>
    </location>
</feature>
<keyword evidence="4" id="KW-1185">Reference proteome</keyword>
<feature type="region of interest" description="Disordered" evidence="1">
    <location>
        <begin position="316"/>
        <end position="392"/>
    </location>
</feature>
<evidence type="ECO:0000256" key="2">
    <source>
        <dbReference type="SAM" id="SignalP"/>
    </source>
</evidence>